<gene>
    <name evidence="1" type="ORF">I8J31_04750</name>
</gene>
<accession>A0A934JJK8</accession>
<dbReference type="RefSeq" id="WP_199467166.1">
    <property type="nucleotide sequence ID" value="NZ_JAEMNX010000003.1"/>
</dbReference>
<evidence type="ECO:0000313" key="1">
    <source>
        <dbReference type="EMBL" id="MBJ7536986.1"/>
    </source>
</evidence>
<keyword evidence="2" id="KW-1185">Reference proteome</keyword>
<proteinExistence type="predicted"/>
<comment type="caution">
    <text evidence="1">The sequence shown here is derived from an EMBL/GenBank/DDBJ whole genome shotgun (WGS) entry which is preliminary data.</text>
</comment>
<reference evidence="1" key="1">
    <citation type="submission" date="2020-12" db="EMBL/GenBank/DDBJ databases">
        <title>Marinomonas arctica sp. nov., a psychrotolerant bacterium isolated from the Arctic.</title>
        <authorList>
            <person name="Zhang Y."/>
        </authorList>
    </citation>
    <scope>NUCLEOTIDE SEQUENCE</scope>
    <source>
        <strain evidence="1">C1424</strain>
    </source>
</reference>
<dbReference type="AlphaFoldDB" id="A0A934JJK8"/>
<organism evidence="1 2">
    <name type="scientific">Marinomonas transparens</name>
    <dbReference type="NCBI Taxonomy" id="2795388"/>
    <lineage>
        <taxon>Bacteria</taxon>
        <taxon>Pseudomonadati</taxon>
        <taxon>Pseudomonadota</taxon>
        <taxon>Gammaproteobacteria</taxon>
        <taxon>Oceanospirillales</taxon>
        <taxon>Oceanospirillaceae</taxon>
        <taxon>Marinomonas</taxon>
    </lineage>
</organism>
<sequence>MGRKIDSMYEDLVAVDTIIFSLEKEAALDPVGANITALQKELRGHQMQLLRNLRDTISIRISIE</sequence>
<dbReference type="Proteomes" id="UP000628710">
    <property type="component" value="Unassembled WGS sequence"/>
</dbReference>
<dbReference type="EMBL" id="JAEMNX010000003">
    <property type="protein sequence ID" value="MBJ7536986.1"/>
    <property type="molecule type" value="Genomic_DNA"/>
</dbReference>
<name>A0A934JJK8_9GAMM</name>
<evidence type="ECO:0000313" key="2">
    <source>
        <dbReference type="Proteomes" id="UP000628710"/>
    </source>
</evidence>
<protein>
    <submittedName>
        <fullName evidence="1">Uncharacterized protein</fullName>
    </submittedName>
</protein>